<keyword evidence="2" id="KW-1185">Reference proteome</keyword>
<dbReference type="Proteomes" id="UP000007819">
    <property type="component" value="Chromosome X"/>
</dbReference>
<name>A0A8R2JQ54_ACYPI</name>
<dbReference type="KEGG" id="api:107882971"/>
<evidence type="ECO:0000313" key="1">
    <source>
        <dbReference type="EnsemblMetazoa" id="XP_029343727.1"/>
    </source>
</evidence>
<dbReference type="AlphaFoldDB" id="A0A8R2JQ54"/>
<evidence type="ECO:0000313" key="2">
    <source>
        <dbReference type="Proteomes" id="UP000007819"/>
    </source>
</evidence>
<proteinExistence type="predicted"/>
<organism evidence="1 2">
    <name type="scientific">Acyrthosiphon pisum</name>
    <name type="common">Pea aphid</name>
    <dbReference type="NCBI Taxonomy" id="7029"/>
    <lineage>
        <taxon>Eukaryota</taxon>
        <taxon>Metazoa</taxon>
        <taxon>Ecdysozoa</taxon>
        <taxon>Arthropoda</taxon>
        <taxon>Hexapoda</taxon>
        <taxon>Insecta</taxon>
        <taxon>Pterygota</taxon>
        <taxon>Neoptera</taxon>
        <taxon>Paraneoptera</taxon>
        <taxon>Hemiptera</taxon>
        <taxon>Sternorrhyncha</taxon>
        <taxon>Aphidomorpha</taxon>
        <taxon>Aphidoidea</taxon>
        <taxon>Aphididae</taxon>
        <taxon>Macrosiphini</taxon>
        <taxon>Acyrthosiphon</taxon>
    </lineage>
</organism>
<dbReference type="GeneID" id="107882971"/>
<sequence>MNMFDAFLHFFKESMDKNYNLTLNVDINELKNPQKYSYYKKILVCMKNIYNAYCIIYNKKQISKTEFVQKMVDMAETIKQNSNITKEMADLTMGLQIISNDTESTNDFEVIDFYYISCYRNKTCTIPEKVYFKDIMQYFIYLIVENNQDDVNLTTGPISDAKHGEED</sequence>
<protein>
    <submittedName>
        <fullName evidence="1">Uncharacterized protein</fullName>
    </submittedName>
</protein>
<accession>A0A8R2JQ54</accession>
<reference evidence="1" key="2">
    <citation type="submission" date="2022-06" db="UniProtKB">
        <authorList>
            <consortium name="EnsemblMetazoa"/>
        </authorList>
    </citation>
    <scope>IDENTIFICATION</scope>
</reference>
<reference evidence="2" key="1">
    <citation type="submission" date="2010-06" db="EMBL/GenBank/DDBJ databases">
        <authorList>
            <person name="Jiang H."/>
            <person name="Abraham K."/>
            <person name="Ali S."/>
            <person name="Alsbrooks S.L."/>
            <person name="Anim B.N."/>
            <person name="Anosike U.S."/>
            <person name="Attaway T."/>
            <person name="Bandaranaike D.P."/>
            <person name="Battles P.K."/>
            <person name="Bell S.N."/>
            <person name="Bell A.V."/>
            <person name="Beltran B."/>
            <person name="Bickham C."/>
            <person name="Bustamante Y."/>
            <person name="Caleb T."/>
            <person name="Canada A."/>
            <person name="Cardenas V."/>
            <person name="Carter K."/>
            <person name="Chacko J."/>
            <person name="Chandrabose M.N."/>
            <person name="Chavez D."/>
            <person name="Chavez A."/>
            <person name="Chen L."/>
            <person name="Chu H.-S."/>
            <person name="Claassen K.J."/>
            <person name="Cockrell R."/>
            <person name="Collins M."/>
            <person name="Cooper J.A."/>
            <person name="Cree A."/>
            <person name="Curry S.M."/>
            <person name="Da Y."/>
            <person name="Dao M.D."/>
            <person name="Das B."/>
            <person name="Davila M.-L."/>
            <person name="Davy-Carroll L."/>
            <person name="Denson S."/>
            <person name="Dinh H."/>
            <person name="Ebong V.E."/>
            <person name="Edwards J.R."/>
            <person name="Egan A."/>
            <person name="El-Daye J."/>
            <person name="Escobedo L."/>
            <person name="Fernandez S."/>
            <person name="Fernando P.R."/>
            <person name="Flagg N."/>
            <person name="Forbes L.D."/>
            <person name="Fowler R.G."/>
            <person name="Fu Q."/>
            <person name="Gabisi R.A."/>
            <person name="Ganer J."/>
            <person name="Garbino Pronczuk A."/>
            <person name="Garcia R.M."/>
            <person name="Garner T."/>
            <person name="Garrett T.E."/>
            <person name="Gonzalez D.A."/>
            <person name="Hamid H."/>
            <person name="Hawkins E.S."/>
            <person name="Hirani K."/>
            <person name="Hogues M.E."/>
            <person name="Hollins B."/>
            <person name="Hsiao C.-H."/>
            <person name="Jabil R."/>
            <person name="James M.L."/>
            <person name="Jhangiani S.N."/>
            <person name="Johnson B."/>
            <person name="Johnson Q."/>
            <person name="Joshi V."/>
            <person name="Kalu J.B."/>
            <person name="Kam C."/>
            <person name="Kashfia A."/>
            <person name="Keebler J."/>
            <person name="Kisamo H."/>
            <person name="Kovar C.L."/>
            <person name="Lago L.A."/>
            <person name="Lai C.-Y."/>
            <person name="Laidlaw J."/>
            <person name="Lara F."/>
            <person name="Le T.-K."/>
            <person name="Lee S.L."/>
            <person name="Legall F.H."/>
            <person name="Lemon S.J."/>
            <person name="Lewis L.R."/>
            <person name="Li B."/>
            <person name="Liu Y."/>
            <person name="Liu Y.-S."/>
            <person name="Lopez J."/>
            <person name="Lozado R.J."/>
            <person name="Lu J."/>
            <person name="Madu R.C."/>
            <person name="Maheshwari M."/>
            <person name="Maheshwari R."/>
            <person name="Malloy K."/>
            <person name="Martinez E."/>
            <person name="Mathew T."/>
            <person name="Mercado I.C."/>
            <person name="Mercado C."/>
            <person name="Meyer B."/>
            <person name="Montgomery K."/>
            <person name="Morgan M.B."/>
            <person name="Munidasa M."/>
            <person name="Nazareth L.V."/>
            <person name="Nelson J."/>
            <person name="Ng B.M."/>
            <person name="Nguyen N.B."/>
            <person name="Nguyen P.Q."/>
            <person name="Nguyen T."/>
            <person name="Obregon M."/>
            <person name="Okwuonu G.O."/>
            <person name="Onwere C.G."/>
            <person name="Orozco G."/>
            <person name="Parra A."/>
            <person name="Patel S."/>
            <person name="Patil S."/>
            <person name="Perez A."/>
            <person name="Perez Y."/>
            <person name="Pham C."/>
            <person name="Primus E.L."/>
            <person name="Pu L.-L."/>
            <person name="Puazo M."/>
            <person name="Qin X."/>
            <person name="Quiroz J.B."/>
            <person name="Reese J."/>
            <person name="Richards S."/>
            <person name="Rives C.M."/>
            <person name="Robberts R."/>
            <person name="Ruiz S.J."/>
            <person name="Ruiz M.J."/>
            <person name="Santibanez J."/>
            <person name="Schneider B.W."/>
            <person name="Sisson I."/>
            <person name="Smith M."/>
            <person name="Sodergren E."/>
            <person name="Song X.-Z."/>
            <person name="Song B.B."/>
            <person name="Summersgill H."/>
            <person name="Thelus R."/>
            <person name="Thornton R.D."/>
            <person name="Trejos Z.Y."/>
            <person name="Usmani K."/>
            <person name="Vattathil S."/>
            <person name="Villasana D."/>
            <person name="Walker D.L."/>
            <person name="Wang S."/>
            <person name="Wang K."/>
            <person name="White C.S."/>
            <person name="Williams A.C."/>
            <person name="Williamson J."/>
            <person name="Wilson K."/>
            <person name="Woghiren I.O."/>
            <person name="Woodworth J.R."/>
            <person name="Worley K.C."/>
            <person name="Wright R.A."/>
            <person name="Wu W."/>
            <person name="Young L."/>
            <person name="Zhang L."/>
            <person name="Zhang J."/>
            <person name="Zhu Y."/>
            <person name="Muzny D.M."/>
            <person name="Weinstock G."/>
            <person name="Gibbs R.A."/>
        </authorList>
    </citation>
    <scope>NUCLEOTIDE SEQUENCE [LARGE SCALE GENOMIC DNA]</scope>
    <source>
        <strain evidence="2">LSR1</strain>
    </source>
</reference>
<dbReference type="RefSeq" id="XP_029343727.1">
    <property type="nucleotide sequence ID" value="XM_029487867.1"/>
</dbReference>
<dbReference type="EnsemblMetazoa" id="XM_029487867.1">
    <property type="protein sequence ID" value="XP_029343727.1"/>
    <property type="gene ID" value="LOC107882971"/>
</dbReference>